<organism evidence="1 2">
    <name type="scientific">Emcibacter nanhaiensis</name>
    <dbReference type="NCBI Taxonomy" id="1505037"/>
    <lineage>
        <taxon>Bacteria</taxon>
        <taxon>Pseudomonadati</taxon>
        <taxon>Pseudomonadota</taxon>
        <taxon>Alphaproteobacteria</taxon>
        <taxon>Emcibacterales</taxon>
        <taxon>Emcibacteraceae</taxon>
        <taxon>Emcibacter</taxon>
    </lineage>
</organism>
<dbReference type="AlphaFoldDB" id="A0A501PG61"/>
<gene>
    <name evidence="1" type="ORF">FIV46_13180</name>
</gene>
<accession>A0A501PG61</accession>
<dbReference type="OrthoDB" id="8480582at2"/>
<dbReference type="Proteomes" id="UP000319148">
    <property type="component" value="Unassembled WGS sequence"/>
</dbReference>
<evidence type="ECO:0000313" key="2">
    <source>
        <dbReference type="Proteomes" id="UP000319148"/>
    </source>
</evidence>
<dbReference type="EMBL" id="VFIY01000015">
    <property type="protein sequence ID" value="TPD59175.1"/>
    <property type="molecule type" value="Genomic_DNA"/>
</dbReference>
<sequence length="170" mass="19351">MTDLPKLAYTSYEGIELDDLPPVHPVKLFADYWAGLKGDQPVPWRRKFSPLDVPSLLPYLVVLELVDTERGQDLRPRLEGEYLVALAGKGNIGNFLKDVLEPGQYELCFREVHQIMETSQPIFSKIEATDFEGGEHLLLRGMFPFCLADGEIRQFFIVLADSVISARKRR</sequence>
<keyword evidence="2" id="KW-1185">Reference proteome</keyword>
<comment type="caution">
    <text evidence="1">The sequence shown here is derived from an EMBL/GenBank/DDBJ whole genome shotgun (WGS) entry which is preliminary data.</text>
</comment>
<protein>
    <submittedName>
        <fullName evidence="1">PAS domain-containing protein</fullName>
    </submittedName>
</protein>
<evidence type="ECO:0000313" key="1">
    <source>
        <dbReference type="EMBL" id="TPD59175.1"/>
    </source>
</evidence>
<dbReference type="Pfam" id="PF07310">
    <property type="entry name" value="PAS_5"/>
    <property type="match status" value="1"/>
</dbReference>
<reference evidence="2" key="1">
    <citation type="submission" date="2019-06" db="EMBL/GenBank/DDBJ databases">
        <title>The complete genome of Emcibacter congregatus ZYLT.</title>
        <authorList>
            <person name="Zhao Z."/>
        </authorList>
    </citation>
    <scope>NUCLEOTIDE SEQUENCE [LARGE SCALE GENOMIC DNA]</scope>
    <source>
        <strain evidence="2">MCCC 1A06723</strain>
    </source>
</reference>
<dbReference type="InterPro" id="IPR009922">
    <property type="entry name" value="DUF1457"/>
</dbReference>
<name>A0A501PG61_9PROT</name>
<proteinExistence type="predicted"/>
<dbReference type="RefSeq" id="WP_139941394.1">
    <property type="nucleotide sequence ID" value="NZ_JBHSYP010000002.1"/>
</dbReference>